<keyword evidence="2" id="KW-1133">Transmembrane helix</keyword>
<keyword evidence="4" id="KW-1185">Reference proteome</keyword>
<protein>
    <submittedName>
        <fullName evidence="3">Uncharacterized protein</fullName>
    </submittedName>
</protein>
<dbReference type="PANTHER" id="PTHR46876">
    <property type="entry name" value="LOW-DENSITY LIPOPROTEIN RECEPTOR-RELATED PROTEIN 11"/>
    <property type="match status" value="1"/>
</dbReference>
<comment type="caution">
    <text evidence="3">The sequence shown here is derived from an EMBL/GenBank/DDBJ whole genome shotgun (WGS) entry which is preliminary data.</text>
</comment>
<keyword evidence="2" id="KW-0812">Transmembrane</keyword>
<feature type="compositionally biased region" description="Basic and acidic residues" evidence="1">
    <location>
        <begin position="55"/>
        <end position="66"/>
    </location>
</feature>
<dbReference type="PANTHER" id="PTHR46876:SF1">
    <property type="entry name" value="LOW-DENSITY LIPOPROTEIN RECEPTOR-RELATED PROTEIN 11"/>
    <property type="match status" value="1"/>
</dbReference>
<dbReference type="OrthoDB" id="10037294at2759"/>
<feature type="region of interest" description="Disordered" evidence="1">
    <location>
        <begin position="1"/>
        <end position="34"/>
    </location>
</feature>
<feature type="transmembrane region" description="Helical" evidence="2">
    <location>
        <begin position="193"/>
        <end position="217"/>
    </location>
</feature>
<feature type="compositionally biased region" description="Polar residues" evidence="1">
    <location>
        <begin position="67"/>
        <end position="91"/>
    </location>
</feature>
<evidence type="ECO:0000313" key="3">
    <source>
        <dbReference type="EMBL" id="KAF2880429.1"/>
    </source>
</evidence>
<keyword evidence="2" id="KW-0472">Membrane</keyword>
<organism evidence="3 4">
    <name type="scientific">Ignelater luminosus</name>
    <name type="common">Cucubano</name>
    <name type="synonym">Pyrophorus luminosus</name>
    <dbReference type="NCBI Taxonomy" id="2038154"/>
    <lineage>
        <taxon>Eukaryota</taxon>
        <taxon>Metazoa</taxon>
        <taxon>Ecdysozoa</taxon>
        <taxon>Arthropoda</taxon>
        <taxon>Hexapoda</taxon>
        <taxon>Insecta</taxon>
        <taxon>Pterygota</taxon>
        <taxon>Neoptera</taxon>
        <taxon>Endopterygota</taxon>
        <taxon>Coleoptera</taxon>
        <taxon>Polyphaga</taxon>
        <taxon>Elateriformia</taxon>
        <taxon>Elateroidea</taxon>
        <taxon>Elateridae</taxon>
        <taxon>Agrypninae</taxon>
        <taxon>Pyrophorini</taxon>
        <taxon>Ignelater</taxon>
    </lineage>
</organism>
<accession>A0A8K0C6W4</accession>
<reference evidence="3" key="1">
    <citation type="submission" date="2019-08" db="EMBL/GenBank/DDBJ databases">
        <title>The genome of the North American firefly Photinus pyralis.</title>
        <authorList>
            <consortium name="Photinus pyralis genome working group"/>
            <person name="Fallon T.R."/>
            <person name="Sander Lower S.E."/>
            <person name="Weng J.-K."/>
        </authorList>
    </citation>
    <scope>NUCLEOTIDE SEQUENCE</scope>
    <source>
        <strain evidence="3">TRF0915ILg1</strain>
        <tissue evidence="3">Whole body</tissue>
    </source>
</reference>
<dbReference type="AlphaFoldDB" id="A0A8K0C6W4"/>
<feature type="compositionally biased region" description="Basic and acidic residues" evidence="1">
    <location>
        <begin position="111"/>
        <end position="123"/>
    </location>
</feature>
<proteinExistence type="predicted"/>
<gene>
    <name evidence="3" type="ORF">ILUMI_25737</name>
</gene>
<dbReference type="EMBL" id="VTPC01090969">
    <property type="protein sequence ID" value="KAF2880429.1"/>
    <property type="molecule type" value="Genomic_DNA"/>
</dbReference>
<evidence type="ECO:0000256" key="2">
    <source>
        <dbReference type="SAM" id="Phobius"/>
    </source>
</evidence>
<evidence type="ECO:0000313" key="4">
    <source>
        <dbReference type="Proteomes" id="UP000801492"/>
    </source>
</evidence>
<feature type="compositionally biased region" description="Polar residues" evidence="1">
    <location>
        <begin position="100"/>
        <end position="110"/>
    </location>
</feature>
<feature type="region of interest" description="Disordered" evidence="1">
    <location>
        <begin position="50"/>
        <end position="123"/>
    </location>
</feature>
<evidence type="ECO:0000256" key="1">
    <source>
        <dbReference type="SAM" id="MobiDB-lite"/>
    </source>
</evidence>
<sequence>MDKMRLRDGPQSTARWEASMRAGQTPYGEINGRENPKIISYIDDIYRQNQQYQEKWPKNSQDDRFGNKNQYLPDTNQNPKENWQQQNSVQADESERAQYYNHQSEQNTSWKPEKQVSDHHDHDHEKIAHELKHSKELMENANSNKNKDSKQIKIEKVQKHANHDHVQYAKMTQYKVAEVLDLQDGIAETPGGAVLSLTLGLIITCIMALLIGCRLRVVRRRIRRGGKSYAHDADYLVNGMYL</sequence>
<name>A0A8K0C6W4_IGNLU</name>
<dbReference type="Proteomes" id="UP000801492">
    <property type="component" value="Unassembled WGS sequence"/>
</dbReference>